<dbReference type="GO" id="GO:0005886">
    <property type="term" value="C:plasma membrane"/>
    <property type="evidence" value="ECO:0007669"/>
    <property type="project" value="UniProtKB-SubCell"/>
</dbReference>
<evidence type="ECO:0000256" key="4">
    <source>
        <dbReference type="ARBA" id="ARBA00022692"/>
    </source>
</evidence>
<keyword evidence="12" id="KW-1185">Reference proteome</keyword>
<organism evidence="11 12">
    <name type="scientific">Anseongella ginsenosidimutans</name>
    <dbReference type="NCBI Taxonomy" id="496056"/>
    <lineage>
        <taxon>Bacteria</taxon>
        <taxon>Pseudomonadati</taxon>
        <taxon>Bacteroidota</taxon>
        <taxon>Sphingobacteriia</taxon>
        <taxon>Sphingobacteriales</taxon>
        <taxon>Sphingobacteriaceae</taxon>
        <taxon>Anseongella</taxon>
    </lineage>
</organism>
<feature type="transmembrane region" description="Helical" evidence="9">
    <location>
        <begin position="20"/>
        <end position="43"/>
    </location>
</feature>
<comment type="caution">
    <text evidence="11">The sequence shown here is derived from an EMBL/GenBank/DDBJ whole genome shotgun (WGS) entry which is preliminary data.</text>
</comment>
<dbReference type="PANTHER" id="PTHR30625">
    <property type="entry name" value="PROTEIN TOLQ"/>
    <property type="match status" value="1"/>
</dbReference>
<evidence type="ECO:0000256" key="1">
    <source>
        <dbReference type="ARBA" id="ARBA00004651"/>
    </source>
</evidence>
<feature type="transmembrane region" description="Helical" evidence="9">
    <location>
        <begin position="70"/>
        <end position="93"/>
    </location>
</feature>
<keyword evidence="6 9" id="KW-1133">Transmembrane helix</keyword>
<evidence type="ECO:0000313" key="12">
    <source>
        <dbReference type="Proteomes" id="UP000295807"/>
    </source>
</evidence>
<dbReference type="InterPro" id="IPR050790">
    <property type="entry name" value="ExbB/TolQ_transport"/>
</dbReference>
<dbReference type="Pfam" id="PF01618">
    <property type="entry name" value="MotA_ExbB"/>
    <property type="match status" value="1"/>
</dbReference>
<sequence length="281" mass="30230">MANAAQSTATVKKPEKNEKFSSGFASWVMILAIIAGICIYKFIFGDPANFIGGDPENQPIQGGARQYLGIIYHGGFVVPILLSLVIMTIAFSIERYLTISKASGKTNVNAFIAKIRAHLRSNNIDAAIRECDTQRGSVANVVKSTLFRYKEMEAATHMDVDQRILAIQQEVEESTNLELPMLEKNLVVLATMGSVSTLVALFGTVLGMIRAFAALGAGGAPDSSELATGISEALINTALGIGNAAVAIVMYNVFTTKIDKITYAIDEASYSIVQTFAEKYK</sequence>
<dbReference type="InterPro" id="IPR002898">
    <property type="entry name" value="MotA_ExbB_proton_chnl"/>
</dbReference>
<dbReference type="GO" id="GO:0017038">
    <property type="term" value="P:protein import"/>
    <property type="evidence" value="ECO:0007669"/>
    <property type="project" value="TreeGrafter"/>
</dbReference>
<dbReference type="OrthoDB" id="4045at2"/>
<dbReference type="PANTHER" id="PTHR30625:SF15">
    <property type="entry name" value="BIOPOLYMER TRANSPORT PROTEIN EXBB"/>
    <property type="match status" value="1"/>
</dbReference>
<keyword evidence="7 9" id="KW-0472">Membrane</keyword>
<dbReference type="RefSeq" id="WP_132128129.1">
    <property type="nucleotide sequence ID" value="NZ_SMAD01000002.1"/>
</dbReference>
<keyword evidence="2 8" id="KW-0813">Transport</keyword>
<evidence type="ECO:0000256" key="2">
    <source>
        <dbReference type="ARBA" id="ARBA00022448"/>
    </source>
</evidence>
<evidence type="ECO:0000256" key="5">
    <source>
        <dbReference type="ARBA" id="ARBA00022927"/>
    </source>
</evidence>
<feature type="transmembrane region" description="Helical" evidence="9">
    <location>
        <begin position="233"/>
        <end position="254"/>
    </location>
</feature>
<evidence type="ECO:0000313" key="11">
    <source>
        <dbReference type="EMBL" id="TCS89038.1"/>
    </source>
</evidence>
<evidence type="ECO:0000259" key="10">
    <source>
        <dbReference type="Pfam" id="PF01618"/>
    </source>
</evidence>
<gene>
    <name evidence="11" type="ORF">EDD80_102230</name>
</gene>
<feature type="transmembrane region" description="Helical" evidence="9">
    <location>
        <begin position="186"/>
        <end position="213"/>
    </location>
</feature>
<name>A0A4R3KV58_9SPHI</name>
<keyword evidence="5 8" id="KW-0653">Protein transport</keyword>
<dbReference type="AlphaFoldDB" id="A0A4R3KV58"/>
<evidence type="ECO:0000256" key="3">
    <source>
        <dbReference type="ARBA" id="ARBA00022475"/>
    </source>
</evidence>
<protein>
    <submittedName>
        <fullName evidence="11">Outer membrane transport energization protein ExbB</fullName>
    </submittedName>
</protein>
<evidence type="ECO:0000256" key="9">
    <source>
        <dbReference type="SAM" id="Phobius"/>
    </source>
</evidence>
<dbReference type="Proteomes" id="UP000295807">
    <property type="component" value="Unassembled WGS sequence"/>
</dbReference>
<evidence type="ECO:0000256" key="8">
    <source>
        <dbReference type="RuleBase" id="RU004057"/>
    </source>
</evidence>
<evidence type="ECO:0000256" key="7">
    <source>
        <dbReference type="ARBA" id="ARBA00023136"/>
    </source>
</evidence>
<comment type="subcellular location">
    <subcellularLocation>
        <location evidence="1">Cell membrane</location>
        <topology evidence="1">Multi-pass membrane protein</topology>
    </subcellularLocation>
    <subcellularLocation>
        <location evidence="8">Membrane</location>
        <topology evidence="8">Multi-pass membrane protein</topology>
    </subcellularLocation>
</comment>
<dbReference type="EMBL" id="SMAD01000002">
    <property type="protein sequence ID" value="TCS89038.1"/>
    <property type="molecule type" value="Genomic_DNA"/>
</dbReference>
<keyword evidence="4 9" id="KW-0812">Transmembrane</keyword>
<keyword evidence="3" id="KW-1003">Cell membrane</keyword>
<feature type="domain" description="MotA/TolQ/ExbB proton channel" evidence="10">
    <location>
        <begin position="150"/>
        <end position="265"/>
    </location>
</feature>
<evidence type="ECO:0000256" key="6">
    <source>
        <dbReference type="ARBA" id="ARBA00022989"/>
    </source>
</evidence>
<proteinExistence type="inferred from homology"/>
<comment type="similarity">
    <text evidence="8">Belongs to the exbB/tolQ family.</text>
</comment>
<accession>A0A4R3KV58</accession>
<reference evidence="11 12" key="1">
    <citation type="submission" date="2019-03" db="EMBL/GenBank/DDBJ databases">
        <title>Genomic Encyclopedia of Type Strains, Phase IV (KMG-IV): sequencing the most valuable type-strain genomes for metagenomic binning, comparative biology and taxonomic classification.</title>
        <authorList>
            <person name="Goeker M."/>
        </authorList>
    </citation>
    <scope>NUCLEOTIDE SEQUENCE [LARGE SCALE GENOMIC DNA]</scope>
    <source>
        <strain evidence="11 12">DSM 21100</strain>
    </source>
</reference>